<proteinExistence type="predicted"/>
<feature type="transmembrane region" description="Helical" evidence="1">
    <location>
        <begin position="79"/>
        <end position="103"/>
    </location>
</feature>
<keyword evidence="1" id="KW-1133">Transmembrane helix</keyword>
<keyword evidence="1" id="KW-0812">Transmembrane</keyword>
<gene>
    <name evidence="2" type="ORF">H9622_03895</name>
</gene>
<evidence type="ECO:0000256" key="1">
    <source>
        <dbReference type="SAM" id="Phobius"/>
    </source>
</evidence>
<dbReference type="RefSeq" id="WP_191764409.1">
    <property type="nucleotide sequence ID" value="NZ_JACSPM010000001.1"/>
</dbReference>
<organism evidence="2 3">
    <name type="scientific">Microbacterium gallinarum</name>
    <dbReference type="NCBI Taxonomy" id="2762209"/>
    <lineage>
        <taxon>Bacteria</taxon>
        <taxon>Bacillati</taxon>
        <taxon>Actinomycetota</taxon>
        <taxon>Actinomycetes</taxon>
        <taxon>Micrococcales</taxon>
        <taxon>Microbacteriaceae</taxon>
        <taxon>Microbacterium</taxon>
    </lineage>
</organism>
<keyword evidence="1" id="KW-0472">Membrane</keyword>
<protein>
    <submittedName>
        <fullName evidence="2">Uncharacterized protein</fullName>
    </submittedName>
</protein>
<evidence type="ECO:0000313" key="2">
    <source>
        <dbReference type="EMBL" id="MBD8022730.1"/>
    </source>
</evidence>
<reference evidence="2 3" key="1">
    <citation type="submission" date="2020-08" db="EMBL/GenBank/DDBJ databases">
        <title>A Genomic Blueprint of the Chicken Gut Microbiome.</title>
        <authorList>
            <person name="Gilroy R."/>
            <person name="Ravi A."/>
            <person name="Getino M."/>
            <person name="Pursley I."/>
            <person name="Horton D.L."/>
            <person name="Alikhan N.-F."/>
            <person name="Baker D."/>
            <person name="Gharbi K."/>
            <person name="Hall N."/>
            <person name="Watson M."/>
            <person name="Adriaenssens E.M."/>
            <person name="Foster-Nyarko E."/>
            <person name="Jarju S."/>
            <person name="Secka A."/>
            <person name="Antonio M."/>
            <person name="Oren A."/>
            <person name="Chaudhuri R."/>
            <person name="La Ragione R.M."/>
            <person name="Hildebrand F."/>
            <person name="Pallen M.J."/>
        </authorList>
    </citation>
    <scope>NUCLEOTIDE SEQUENCE [LARGE SCALE GENOMIC DNA]</scope>
    <source>
        <strain evidence="2 3">Sa1CUA4</strain>
    </source>
</reference>
<comment type="caution">
    <text evidence="2">The sequence shown here is derived from an EMBL/GenBank/DDBJ whole genome shotgun (WGS) entry which is preliminary data.</text>
</comment>
<accession>A0ABR8X066</accession>
<sequence length="104" mass="11070">MTFPTLTAPASWRVQWRSLDRGDWEAGRGGRKVGAVRRERGVYVASTPRGRTVGEFDTLPEALDAVGRTPLSSVDSAQVWTALLVTVNVAMVASLAAVASTLLG</sequence>
<keyword evidence="3" id="KW-1185">Reference proteome</keyword>
<dbReference type="Proteomes" id="UP000602532">
    <property type="component" value="Unassembled WGS sequence"/>
</dbReference>
<name>A0ABR8X066_9MICO</name>
<evidence type="ECO:0000313" key="3">
    <source>
        <dbReference type="Proteomes" id="UP000602532"/>
    </source>
</evidence>
<dbReference type="EMBL" id="JACSPM010000001">
    <property type="protein sequence ID" value="MBD8022730.1"/>
    <property type="molecule type" value="Genomic_DNA"/>
</dbReference>